<dbReference type="Pfam" id="PF00535">
    <property type="entry name" value="Glycos_transf_2"/>
    <property type="match status" value="1"/>
</dbReference>
<dbReference type="AlphaFoldDB" id="A0A1I6G033"/>
<dbReference type="InterPro" id="IPR050834">
    <property type="entry name" value="Glycosyltransf_2"/>
</dbReference>
<evidence type="ECO:0000259" key="2">
    <source>
        <dbReference type="Pfam" id="PF00535"/>
    </source>
</evidence>
<evidence type="ECO:0000313" key="4">
    <source>
        <dbReference type="EMBL" id="SFR35501.1"/>
    </source>
</evidence>
<dbReference type="PANTHER" id="PTHR43685:SF3">
    <property type="entry name" value="SLR2126 PROTEIN"/>
    <property type="match status" value="1"/>
</dbReference>
<evidence type="ECO:0000313" key="5">
    <source>
        <dbReference type="Proteomes" id="UP000198877"/>
    </source>
</evidence>
<dbReference type="Pfam" id="PF02709">
    <property type="entry name" value="Glyco_transf_7C"/>
    <property type="match status" value="1"/>
</dbReference>
<sequence length="333" mass="36889">MSEVTVVIPTYNKDFYLGLTLAGFARQTYKDFEVIVVDDGGTADLEPALDPIRDRVDLKLVRQENAGRAAARNAGARAGKGSLLIFCDDDRIPDEDFVEAHVRASAGAQHVRIGQKRQALTRWIPNALPTAASLIASERLRGELSAVEDLVSASDILQRGATQALTPVALLGHRDNFDSVRAIYGDSFAGFRLPWLAVTTANLSLSRAVFESVGGFETAYAGWGAEDTDLGYRLWCNNYEFTYIADAINYHQVHPIGTTGDYELDVILRQKQLQLNATRMARKYETLEVFLFQGMCESRFSPLEASTIAQDLAERNLTDRVMREILALYQKAS</sequence>
<dbReference type="Proteomes" id="UP000198877">
    <property type="component" value="Unassembled WGS sequence"/>
</dbReference>
<protein>
    <submittedName>
        <fullName evidence="4">Glycosyltransferase, GT2 family</fullName>
    </submittedName>
</protein>
<feature type="domain" description="Galactosyltransferase C-terminal" evidence="3">
    <location>
        <begin position="190"/>
        <end position="245"/>
    </location>
</feature>
<dbReference type="Gene3D" id="3.90.550.10">
    <property type="entry name" value="Spore Coat Polysaccharide Biosynthesis Protein SpsA, Chain A"/>
    <property type="match status" value="1"/>
</dbReference>
<organism evidence="4 5">
    <name type="scientific">Microbacterium azadirachtae</name>
    <dbReference type="NCBI Taxonomy" id="582680"/>
    <lineage>
        <taxon>Bacteria</taxon>
        <taxon>Bacillati</taxon>
        <taxon>Actinomycetota</taxon>
        <taxon>Actinomycetes</taxon>
        <taxon>Micrococcales</taxon>
        <taxon>Microbacteriaceae</taxon>
        <taxon>Microbacterium</taxon>
    </lineage>
</organism>
<reference evidence="5" key="1">
    <citation type="submission" date="2016-10" db="EMBL/GenBank/DDBJ databases">
        <authorList>
            <person name="Varghese N."/>
            <person name="Submissions S."/>
        </authorList>
    </citation>
    <scope>NUCLEOTIDE SEQUENCE [LARGE SCALE GENOMIC DNA]</scope>
    <source>
        <strain evidence="5">CL127</strain>
    </source>
</reference>
<keyword evidence="1 4" id="KW-0808">Transferase</keyword>
<evidence type="ECO:0000259" key="3">
    <source>
        <dbReference type="Pfam" id="PF02709"/>
    </source>
</evidence>
<gene>
    <name evidence="4" type="ORF">SAMN04488591_0571</name>
</gene>
<dbReference type="InterPro" id="IPR029044">
    <property type="entry name" value="Nucleotide-diphossugar_trans"/>
</dbReference>
<name>A0A1I6G033_9MICO</name>
<dbReference type="InterPro" id="IPR001173">
    <property type="entry name" value="Glyco_trans_2-like"/>
</dbReference>
<dbReference type="EMBL" id="FOYR01000001">
    <property type="protein sequence ID" value="SFR35501.1"/>
    <property type="molecule type" value="Genomic_DNA"/>
</dbReference>
<dbReference type="InterPro" id="IPR027791">
    <property type="entry name" value="Galactosyl_T_C"/>
</dbReference>
<accession>A0A1I6G033</accession>
<evidence type="ECO:0000256" key="1">
    <source>
        <dbReference type="ARBA" id="ARBA00022679"/>
    </source>
</evidence>
<feature type="domain" description="Glycosyltransferase 2-like" evidence="2">
    <location>
        <begin position="5"/>
        <end position="104"/>
    </location>
</feature>
<proteinExistence type="predicted"/>
<dbReference type="SUPFAM" id="SSF53448">
    <property type="entry name" value="Nucleotide-diphospho-sugar transferases"/>
    <property type="match status" value="1"/>
</dbReference>
<dbReference type="GO" id="GO:0016740">
    <property type="term" value="F:transferase activity"/>
    <property type="evidence" value="ECO:0007669"/>
    <property type="project" value="UniProtKB-KW"/>
</dbReference>
<dbReference type="RefSeq" id="WP_139232196.1">
    <property type="nucleotide sequence ID" value="NZ_FOYR01000001.1"/>
</dbReference>
<dbReference type="PANTHER" id="PTHR43685">
    <property type="entry name" value="GLYCOSYLTRANSFERASE"/>
    <property type="match status" value="1"/>
</dbReference>